<proteinExistence type="predicted"/>
<feature type="domain" description="Helix-turn-helix" evidence="1">
    <location>
        <begin position="1"/>
        <end position="44"/>
    </location>
</feature>
<accession>A0A7Y9KKZ8</accession>
<evidence type="ECO:0000313" key="3">
    <source>
        <dbReference type="Proteomes" id="UP000576969"/>
    </source>
</evidence>
<reference evidence="2 3" key="1">
    <citation type="submission" date="2020-07" db="EMBL/GenBank/DDBJ databases">
        <title>Sequencing the genomes of 1000 actinobacteria strains.</title>
        <authorList>
            <person name="Klenk H.-P."/>
        </authorList>
    </citation>
    <scope>NUCLEOTIDE SEQUENCE [LARGE SCALE GENOMIC DNA]</scope>
    <source>
        <strain evidence="2 3">DSM 24662</strain>
    </source>
</reference>
<name>A0A7Y9KKZ8_9MICO</name>
<evidence type="ECO:0000259" key="1">
    <source>
        <dbReference type="Pfam" id="PF12728"/>
    </source>
</evidence>
<dbReference type="AlphaFoldDB" id="A0A7Y9KKZ8"/>
<gene>
    <name evidence="2" type="ORF">BJ991_003413</name>
</gene>
<sequence>MLSVQEYAKASRLSPARVYQLIQAGQIPAQKVGRAWVVDESALRRKPMSRRSLSPRMAHLVLDALAQEKPAGIDSRRWLRAQAHADAITSAENPAALLRDLMRNRGQRLDLRVQPDFLGELRSDPRVHASGFSDPRSGIDDRRQLEGHVRPADLAAVQADFMLIPHPEANVRLHVSDRPPRISESIADLADWDGPREDGEVARMLEAGLPR</sequence>
<dbReference type="Pfam" id="PF12728">
    <property type="entry name" value="HTH_17"/>
    <property type="match status" value="1"/>
</dbReference>
<dbReference type="InterPro" id="IPR041657">
    <property type="entry name" value="HTH_17"/>
</dbReference>
<dbReference type="Proteomes" id="UP000576969">
    <property type="component" value="Unassembled WGS sequence"/>
</dbReference>
<organism evidence="2 3">
    <name type="scientific">Microbacterium immunditiarum</name>
    <dbReference type="NCBI Taxonomy" id="337480"/>
    <lineage>
        <taxon>Bacteria</taxon>
        <taxon>Bacillati</taxon>
        <taxon>Actinomycetota</taxon>
        <taxon>Actinomycetes</taxon>
        <taxon>Micrococcales</taxon>
        <taxon>Microbacteriaceae</taxon>
        <taxon>Microbacterium</taxon>
    </lineage>
</organism>
<dbReference type="EMBL" id="JACCBV010000001">
    <property type="protein sequence ID" value="NYE21385.1"/>
    <property type="molecule type" value="Genomic_DNA"/>
</dbReference>
<protein>
    <recommendedName>
        <fullName evidence="1">Helix-turn-helix domain-containing protein</fullName>
    </recommendedName>
</protein>
<dbReference type="RefSeq" id="WP_179491963.1">
    <property type="nucleotide sequence ID" value="NZ_JACCBV010000001.1"/>
</dbReference>
<comment type="caution">
    <text evidence="2">The sequence shown here is derived from an EMBL/GenBank/DDBJ whole genome shotgun (WGS) entry which is preliminary data.</text>
</comment>
<evidence type="ECO:0000313" key="2">
    <source>
        <dbReference type="EMBL" id="NYE21385.1"/>
    </source>
</evidence>
<keyword evidence="3" id="KW-1185">Reference proteome</keyword>